<keyword evidence="2" id="KW-1185">Reference proteome</keyword>
<proteinExistence type="predicted"/>
<dbReference type="AlphaFoldDB" id="A0A0C2WVA9"/>
<protein>
    <submittedName>
        <fullName evidence="1">Uncharacterized protein</fullName>
    </submittedName>
</protein>
<dbReference type="InParanoid" id="A0A0C2WVA9"/>
<dbReference type="HOGENOM" id="CLU_2060917_0_0_1"/>
<dbReference type="EMBL" id="KN818294">
    <property type="protein sequence ID" value="KIL60736.1"/>
    <property type="molecule type" value="Genomic_DNA"/>
</dbReference>
<sequence>MSLIKKTYSVSLPMLKEKKLTHSQSNAVVKRKESFEDKTELWTISSLAFVWILVATDNLSVHFSSDRSRLELRLLSSGGACAGLMSFLHGQLYSFSKSSIGNPVFATRSFWRVLLVDER</sequence>
<gene>
    <name evidence="1" type="ORF">M378DRAFT_911470</name>
</gene>
<organism evidence="1 2">
    <name type="scientific">Amanita muscaria (strain Koide BX008)</name>
    <dbReference type="NCBI Taxonomy" id="946122"/>
    <lineage>
        <taxon>Eukaryota</taxon>
        <taxon>Fungi</taxon>
        <taxon>Dikarya</taxon>
        <taxon>Basidiomycota</taxon>
        <taxon>Agaricomycotina</taxon>
        <taxon>Agaricomycetes</taxon>
        <taxon>Agaricomycetidae</taxon>
        <taxon>Agaricales</taxon>
        <taxon>Pluteineae</taxon>
        <taxon>Amanitaceae</taxon>
        <taxon>Amanita</taxon>
    </lineage>
</organism>
<reference evidence="1 2" key="1">
    <citation type="submission" date="2014-04" db="EMBL/GenBank/DDBJ databases">
        <title>Evolutionary Origins and Diversification of the Mycorrhizal Mutualists.</title>
        <authorList>
            <consortium name="DOE Joint Genome Institute"/>
            <consortium name="Mycorrhizal Genomics Consortium"/>
            <person name="Kohler A."/>
            <person name="Kuo A."/>
            <person name="Nagy L.G."/>
            <person name="Floudas D."/>
            <person name="Copeland A."/>
            <person name="Barry K.W."/>
            <person name="Cichocki N."/>
            <person name="Veneault-Fourrey C."/>
            <person name="LaButti K."/>
            <person name="Lindquist E.A."/>
            <person name="Lipzen A."/>
            <person name="Lundell T."/>
            <person name="Morin E."/>
            <person name="Murat C."/>
            <person name="Riley R."/>
            <person name="Ohm R."/>
            <person name="Sun H."/>
            <person name="Tunlid A."/>
            <person name="Henrissat B."/>
            <person name="Grigoriev I.V."/>
            <person name="Hibbett D.S."/>
            <person name="Martin F."/>
        </authorList>
    </citation>
    <scope>NUCLEOTIDE SEQUENCE [LARGE SCALE GENOMIC DNA]</scope>
    <source>
        <strain evidence="1 2">Koide BX008</strain>
    </source>
</reference>
<evidence type="ECO:0000313" key="2">
    <source>
        <dbReference type="Proteomes" id="UP000054549"/>
    </source>
</evidence>
<name>A0A0C2WVA9_AMAMK</name>
<accession>A0A0C2WVA9</accession>
<dbReference type="Proteomes" id="UP000054549">
    <property type="component" value="Unassembled WGS sequence"/>
</dbReference>
<evidence type="ECO:0000313" key="1">
    <source>
        <dbReference type="EMBL" id="KIL60736.1"/>
    </source>
</evidence>